<evidence type="ECO:0000259" key="3">
    <source>
        <dbReference type="Pfam" id="PF02016"/>
    </source>
</evidence>
<evidence type="ECO:0000259" key="4">
    <source>
        <dbReference type="Pfam" id="PF17676"/>
    </source>
</evidence>
<protein>
    <submittedName>
        <fullName evidence="5">LD-carboxypeptidase</fullName>
    </submittedName>
</protein>
<evidence type="ECO:0000256" key="2">
    <source>
        <dbReference type="ARBA" id="ARBA00022801"/>
    </source>
</evidence>
<dbReference type="Gene3D" id="3.40.50.10740">
    <property type="entry name" value="Class I glutamine amidotransferase-like"/>
    <property type="match status" value="1"/>
</dbReference>
<dbReference type="RefSeq" id="WP_206254376.1">
    <property type="nucleotide sequence ID" value="NZ_CP071060.1"/>
</dbReference>
<feature type="domain" description="LD-carboxypeptidase N-terminal" evidence="3">
    <location>
        <begin position="14"/>
        <end position="134"/>
    </location>
</feature>
<evidence type="ECO:0000256" key="1">
    <source>
        <dbReference type="ARBA" id="ARBA00010233"/>
    </source>
</evidence>
<comment type="similarity">
    <text evidence="1">Belongs to the peptidase S66 family.</text>
</comment>
<dbReference type="InterPro" id="IPR040921">
    <property type="entry name" value="Peptidase_S66C"/>
</dbReference>
<name>A0ABX7M769_9RHOO</name>
<dbReference type="Pfam" id="PF17676">
    <property type="entry name" value="Peptidase_S66C"/>
    <property type="match status" value="1"/>
</dbReference>
<organism evidence="5 6">
    <name type="scientific">Niveibacterium microcysteis</name>
    <dbReference type="NCBI Taxonomy" id="2811415"/>
    <lineage>
        <taxon>Bacteria</taxon>
        <taxon>Pseudomonadati</taxon>
        <taxon>Pseudomonadota</taxon>
        <taxon>Betaproteobacteria</taxon>
        <taxon>Rhodocyclales</taxon>
        <taxon>Rhodocyclaceae</taxon>
        <taxon>Niveibacterium</taxon>
    </lineage>
</organism>
<evidence type="ECO:0000313" key="6">
    <source>
        <dbReference type="Proteomes" id="UP000663570"/>
    </source>
</evidence>
<reference evidence="5 6" key="1">
    <citation type="submission" date="2021-02" db="EMBL/GenBank/DDBJ databases">
        <title>Niveibacterium changnyeongensis HC41.</title>
        <authorList>
            <person name="Kang M."/>
        </authorList>
    </citation>
    <scope>NUCLEOTIDE SEQUENCE [LARGE SCALE GENOMIC DNA]</scope>
    <source>
        <strain evidence="5 6">HC41</strain>
    </source>
</reference>
<dbReference type="InterPro" id="IPR040449">
    <property type="entry name" value="Peptidase_S66_N"/>
</dbReference>
<dbReference type="InterPro" id="IPR029062">
    <property type="entry name" value="Class_I_gatase-like"/>
</dbReference>
<proteinExistence type="inferred from homology"/>
<dbReference type="EMBL" id="CP071060">
    <property type="protein sequence ID" value="QSI76756.1"/>
    <property type="molecule type" value="Genomic_DNA"/>
</dbReference>
<dbReference type="InterPro" id="IPR027478">
    <property type="entry name" value="LdcA_N"/>
</dbReference>
<dbReference type="Gene3D" id="3.50.30.60">
    <property type="entry name" value="LD-carboxypeptidase A C-terminal domain-like"/>
    <property type="match status" value="1"/>
</dbReference>
<gene>
    <name evidence="5" type="ORF">JY500_20225</name>
</gene>
<dbReference type="PIRSF" id="PIRSF028757">
    <property type="entry name" value="LD-carboxypeptidase"/>
    <property type="match status" value="1"/>
</dbReference>
<dbReference type="PANTHER" id="PTHR30237">
    <property type="entry name" value="MURAMOYLTETRAPEPTIDE CARBOXYPEPTIDASE"/>
    <property type="match status" value="1"/>
</dbReference>
<dbReference type="PANTHER" id="PTHR30237:SF5">
    <property type="entry name" value="CARBOXYPEPTIDASE VC_A0337-RELATED"/>
    <property type="match status" value="1"/>
</dbReference>
<accession>A0ABX7M769</accession>
<dbReference type="InterPro" id="IPR003507">
    <property type="entry name" value="S66_fam"/>
</dbReference>
<keyword evidence="2" id="KW-0378">Hydrolase</keyword>
<evidence type="ECO:0000313" key="5">
    <source>
        <dbReference type="EMBL" id="QSI76756.1"/>
    </source>
</evidence>
<dbReference type="Proteomes" id="UP000663570">
    <property type="component" value="Chromosome"/>
</dbReference>
<dbReference type="InterPro" id="IPR027461">
    <property type="entry name" value="Carboxypeptidase_A_C_sf"/>
</dbReference>
<dbReference type="SUPFAM" id="SSF141986">
    <property type="entry name" value="LD-carboxypeptidase A C-terminal domain-like"/>
    <property type="match status" value="1"/>
</dbReference>
<dbReference type="CDD" id="cd07062">
    <property type="entry name" value="Peptidase_S66_mccF_like"/>
    <property type="match status" value="1"/>
</dbReference>
<feature type="domain" description="LD-carboxypeptidase C-terminal" evidence="4">
    <location>
        <begin position="209"/>
        <end position="332"/>
    </location>
</feature>
<dbReference type="SUPFAM" id="SSF52317">
    <property type="entry name" value="Class I glutamine amidotransferase-like"/>
    <property type="match status" value="1"/>
</dbReference>
<dbReference type="Pfam" id="PF02016">
    <property type="entry name" value="Peptidase_S66"/>
    <property type="match status" value="1"/>
</dbReference>
<sequence>MIRYPSPLRAGARVAVTAPSSGVGADCHRRLDLALAWLRQQGLVPVEGHCLRTQHKQASAPAPHRAAELMHCLLATEIAAVMPPWGGELAIEVLPRLDWAVLDAAAPTWLLGYSDTSTLLMALTLRLRWATAHGACLMDLVPGQHDPLIGGLLPALATAPGGRFTQRSSTAWQADWGDYTIHPERVFAPQIPTRLALLDVNPGRAVRFSGRLIGGCLDTVRNLAGSPCGDVPRFVRDAGDAGAILYFENCNLRPSEFLCVLQGLKLAGWFDGLAGVLVGRSSAGDVRTAEWLNQREALVAGLADLPCPVIIGCDIGHMPPQWLLVNGALAEVRYAEGAAEIEQRFV</sequence>
<keyword evidence="6" id="KW-1185">Reference proteome</keyword>